<dbReference type="AlphaFoldDB" id="A0A1W7ABH9"/>
<gene>
    <name evidence="2" type="ORF">MCCS_08120</name>
</gene>
<dbReference type="RefSeq" id="WP_086042127.1">
    <property type="nucleotide sequence ID" value="NZ_CBCRZA010000001.1"/>
</dbReference>
<dbReference type="STRING" id="1855823.MCCS_08120"/>
<dbReference type="KEGG" id="mcak:MCCS_08120"/>
<name>A0A1W7ABH9_9STAP</name>
<feature type="transmembrane region" description="Helical" evidence="1">
    <location>
        <begin position="266"/>
        <end position="287"/>
    </location>
</feature>
<evidence type="ECO:0000313" key="2">
    <source>
        <dbReference type="EMBL" id="ARQ06460.1"/>
    </source>
</evidence>
<feature type="transmembrane region" description="Helical" evidence="1">
    <location>
        <begin position="47"/>
        <end position="66"/>
    </location>
</feature>
<feature type="transmembrane region" description="Helical" evidence="1">
    <location>
        <begin position="94"/>
        <end position="112"/>
    </location>
</feature>
<sequence>MIKLLFKYVLMGIVLLLYGLHFIYLSAQPVEFINPFDYYAQEELPVLESYLFLILFTMIPVIAYFMARAQLTRRAMAILIIAGLIMLVHSRMSILFMMMLGLMITNIIYKYIGAHARSLNISIATLLISVLIIAILIPSLLLYGGEETFLNVNAFQEFIGVYNASHYGEILQLNRELFRSHLWHYIIVLCCVIVPSMLIGRARITRFKLPAALILLTLGTAIKLMLFGTSFDWTQFIITLSGSLLQGLAIALLLDRNTHVTSSEGITFMTFIAIVEISATLLFTGWFRSFPPENLNVMMTESLMLTAIISVIFIVLMTILHAKHTKFKKI</sequence>
<dbReference type="OrthoDB" id="9930899at2"/>
<keyword evidence="3" id="KW-1185">Reference proteome</keyword>
<feature type="transmembrane region" description="Helical" evidence="1">
    <location>
        <begin position="302"/>
        <end position="322"/>
    </location>
</feature>
<dbReference type="EMBL" id="CP021059">
    <property type="protein sequence ID" value="ARQ06460.1"/>
    <property type="molecule type" value="Genomic_DNA"/>
</dbReference>
<evidence type="ECO:0000313" key="3">
    <source>
        <dbReference type="Proteomes" id="UP000194154"/>
    </source>
</evidence>
<proteinExistence type="predicted"/>
<dbReference type="Proteomes" id="UP000194154">
    <property type="component" value="Chromosome"/>
</dbReference>
<feature type="transmembrane region" description="Helical" evidence="1">
    <location>
        <begin position="71"/>
        <end position="88"/>
    </location>
</feature>
<feature type="transmembrane region" description="Helical" evidence="1">
    <location>
        <begin position="207"/>
        <end position="227"/>
    </location>
</feature>
<feature type="transmembrane region" description="Helical" evidence="1">
    <location>
        <begin position="119"/>
        <end position="143"/>
    </location>
</feature>
<feature type="transmembrane region" description="Helical" evidence="1">
    <location>
        <begin position="5"/>
        <end position="27"/>
    </location>
</feature>
<keyword evidence="1" id="KW-0472">Membrane</keyword>
<protein>
    <submittedName>
        <fullName evidence="2">Uncharacterized protein</fullName>
    </submittedName>
</protein>
<feature type="transmembrane region" description="Helical" evidence="1">
    <location>
        <begin position="233"/>
        <end position="254"/>
    </location>
</feature>
<dbReference type="GeneID" id="35294947"/>
<feature type="transmembrane region" description="Helical" evidence="1">
    <location>
        <begin position="182"/>
        <end position="200"/>
    </location>
</feature>
<keyword evidence="1" id="KW-0812">Transmembrane</keyword>
<organism evidence="2 3">
    <name type="scientific">Macrococcoides canis</name>
    <dbReference type="NCBI Taxonomy" id="1855823"/>
    <lineage>
        <taxon>Bacteria</taxon>
        <taxon>Bacillati</taxon>
        <taxon>Bacillota</taxon>
        <taxon>Bacilli</taxon>
        <taxon>Bacillales</taxon>
        <taxon>Staphylococcaceae</taxon>
        <taxon>Macrococcoides</taxon>
    </lineage>
</organism>
<keyword evidence="1" id="KW-1133">Transmembrane helix</keyword>
<reference evidence="2 3" key="1">
    <citation type="journal article" date="2017" name="Int. J. Syst. Evol. Microbiol.">
        <title>Macrococcus canis sp. nov., a skin bacterium associated with infections in dogs.</title>
        <authorList>
            <person name="Gobeli Brawand S."/>
            <person name="Cotting K."/>
            <person name="Gomez-Sanz E."/>
            <person name="Collaud A."/>
            <person name="Thomann A."/>
            <person name="Brodard I."/>
            <person name="Rodriguez-Campos S."/>
            <person name="Strauss C."/>
            <person name="Perreten V."/>
        </authorList>
    </citation>
    <scope>NUCLEOTIDE SEQUENCE [LARGE SCALE GENOMIC DNA]</scope>
    <source>
        <strain evidence="2 3">KM45013</strain>
    </source>
</reference>
<accession>A0A1W7ABH9</accession>
<evidence type="ECO:0000256" key="1">
    <source>
        <dbReference type="SAM" id="Phobius"/>
    </source>
</evidence>